<organism evidence="2 3">
    <name type="scientific">Diaphorina citri</name>
    <name type="common">Asian citrus psyllid</name>
    <dbReference type="NCBI Taxonomy" id="121845"/>
    <lineage>
        <taxon>Eukaryota</taxon>
        <taxon>Metazoa</taxon>
        <taxon>Ecdysozoa</taxon>
        <taxon>Arthropoda</taxon>
        <taxon>Hexapoda</taxon>
        <taxon>Insecta</taxon>
        <taxon>Pterygota</taxon>
        <taxon>Neoptera</taxon>
        <taxon>Paraneoptera</taxon>
        <taxon>Hemiptera</taxon>
        <taxon>Sternorrhyncha</taxon>
        <taxon>Psylloidea</taxon>
        <taxon>Psyllidae</taxon>
        <taxon>Diaphorininae</taxon>
        <taxon>Diaphorina</taxon>
    </lineage>
</organism>
<accession>A0A3Q0IL46</accession>
<feature type="compositionally biased region" description="Low complexity" evidence="1">
    <location>
        <begin position="165"/>
        <end position="180"/>
    </location>
</feature>
<feature type="compositionally biased region" description="Low complexity" evidence="1">
    <location>
        <begin position="97"/>
        <end position="106"/>
    </location>
</feature>
<name>A0A3Q0IL46_DIACI</name>
<dbReference type="RefSeq" id="XP_026677006.1">
    <property type="nucleotide sequence ID" value="XM_026821205.1"/>
</dbReference>
<evidence type="ECO:0000256" key="1">
    <source>
        <dbReference type="SAM" id="MobiDB-lite"/>
    </source>
</evidence>
<feature type="compositionally biased region" description="Basic and acidic residues" evidence="1">
    <location>
        <begin position="150"/>
        <end position="162"/>
    </location>
</feature>
<gene>
    <name evidence="3" type="primary">LOC113466091</name>
</gene>
<reference evidence="3" key="1">
    <citation type="submission" date="2025-08" db="UniProtKB">
        <authorList>
            <consortium name="RefSeq"/>
        </authorList>
    </citation>
    <scope>IDENTIFICATION</scope>
</reference>
<protein>
    <submittedName>
        <fullName evidence="3">Myb-like protein D</fullName>
    </submittedName>
</protein>
<feature type="region of interest" description="Disordered" evidence="1">
    <location>
        <begin position="93"/>
        <end position="113"/>
    </location>
</feature>
<dbReference type="AlphaFoldDB" id="A0A3Q0IL46"/>
<keyword evidence="2" id="KW-1185">Reference proteome</keyword>
<dbReference type="KEGG" id="dci:113466091"/>
<dbReference type="Proteomes" id="UP000079169">
    <property type="component" value="Unplaced"/>
</dbReference>
<feature type="region of interest" description="Disordered" evidence="1">
    <location>
        <begin position="150"/>
        <end position="180"/>
    </location>
</feature>
<evidence type="ECO:0000313" key="3">
    <source>
        <dbReference type="RefSeq" id="XP_026677006.1"/>
    </source>
</evidence>
<evidence type="ECO:0000313" key="2">
    <source>
        <dbReference type="Proteomes" id="UP000079169"/>
    </source>
</evidence>
<dbReference type="GeneID" id="113466091"/>
<proteinExistence type="predicted"/>
<dbReference type="PaxDb" id="121845-A0A3Q0IL46"/>
<sequence length="180" mass="20007">MASNILNNNINIMENEAITNTTAIVQEKSNVTQEEQDNFNNMNVNCQHKSTTHADTKSVEINEQSNINNNHVNEVVSTANNNHVAEVVSKKDEHVSNNLNNQGNGNSTSVESNGASAIRDCDIDVSMQNNALSDLMNTYSSDEDMFENFRSKPEFDEHKSEDECLSSSTSFLSLNDSENR</sequence>